<feature type="coiled-coil region" evidence="1">
    <location>
        <begin position="87"/>
        <end position="156"/>
    </location>
</feature>
<evidence type="ECO:0000256" key="1">
    <source>
        <dbReference type="SAM" id="Coils"/>
    </source>
</evidence>
<protein>
    <recommendedName>
        <fullName evidence="4">FRIGIDA-like protein</fullName>
    </recommendedName>
</protein>
<proteinExistence type="predicted"/>
<organism evidence="2 3">
    <name type="scientific">Tanacetum coccineum</name>
    <dbReference type="NCBI Taxonomy" id="301880"/>
    <lineage>
        <taxon>Eukaryota</taxon>
        <taxon>Viridiplantae</taxon>
        <taxon>Streptophyta</taxon>
        <taxon>Embryophyta</taxon>
        <taxon>Tracheophyta</taxon>
        <taxon>Spermatophyta</taxon>
        <taxon>Magnoliopsida</taxon>
        <taxon>eudicotyledons</taxon>
        <taxon>Gunneridae</taxon>
        <taxon>Pentapetalae</taxon>
        <taxon>asterids</taxon>
        <taxon>campanulids</taxon>
        <taxon>Asterales</taxon>
        <taxon>Asteraceae</taxon>
        <taxon>Asteroideae</taxon>
        <taxon>Anthemideae</taxon>
        <taxon>Anthemidinae</taxon>
        <taxon>Tanacetum</taxon>
    </lineage>
</organism>
<dbReference type="Proteomes" id="UP001151760">
    <property type="component" value="Unassembled WGS sequence"/>
</dbReference>
<name>A0ABQ5GFA9_9ASTR</name>
<keyword evidence="3" id="KW-1185">Reference proteome</keyword>
<evidence type="ECO:0008006" key="4">
    <source>
        <dbReference type="Google" id="ProtNLM"/>
    </source>
</evidence>
<comment type="caution">
    <text evidence="2">The sequence shown here is derived from an EMBL/GenBank/DDBJ whole genome shotgun (WGS) entry which is preliminary data.</text>
</comment>
<keyword evidence="1" id="KW-0175">Coiled coil</keyword>
<reference evidence="2" key="1">
    <citation type="journal article" date="2022" name="Int. J. Mol. Sci.">
        <title>Draft Genome of Tanacetum Coccineum: Genomic Comparison of Closely Related Tanacetum-Family Plants.</title>
        <authorList>
            <person name="Yamashiro T."/>
            <person name="Shiraishi A."/>
            <person name="Nakayama K."/>
            <person name="Satake H."/>
        </authorList>
    </citation>
    <scope>NUCLEOTIDE SEQUENCE</scope>
</reference>
<dbReference type="EMBL" id="BQNB010018438">
    <property type="protein sequence ID" value="GJT74401.1"/>
    <property type="molecule type" value="Genomic_DNA"/>
</dbReference>
<evidence type="ECO:0000313" key="2">
    <source>
        <dbReference type="EMBL" id="GJT74401.1"/>
    </source>
</evidence>
<evidence type="ECO:0000313" key="3">
    <source>
        <dbReference type="Proteomes" id="UP001151760"/>
    </source>
</evidence>
<gene>
    <name evidence="2" type="ORF">Tco_1041126</name>
</gene>
<reference evidence="2" key="2">
    <citation type="submission" date="2022-01" db="EMBL/GenBank/DDBJ databases">
        <authorList>
            <person name="Yamashiro T."/>
            <person name="Shiraishi A."/>
            <person name="Satake H."/>
            <person name="Nakayama K."/>
        </authorList>
    </citation>
    <scope>NUCLEOTIDE SEQUENCE</scope>
</reference>
<accession>A0ABQ5GFA9</accession>
<sequence>MEHDQLFTEFNVGAARQMSFSAEVRMCAEYNIRERRRFKSVVEEKDALLKVRDEEIGNLKARLLLKEAEAAKAIRLHAEASKFKAVEKSFQGEVEALKEHKTTLEKEKNDLDVKVTDLTSSVAVREREVADLDTQLTSVKSQNDNLVDQVHELQASSSGIKEKLSHYENLTEWLEEFQDAQLKVVNDNFDKLYTDFVEMTLHLEEKFYPHLLTTIAGCRWLLTYGMELAVTKCLNSPEYLSALREAIGKAIEKGMQDGLVAEITHGQEGRVLTNVAAYNPSAEVDYVSALQQLQGVNFPLLAELKSNKDASIEALMNILCLDEHLVERLGLNESQPHVDQLMVPIHHSPDKVVVGTSTLSLALDVSNACVQRIKENIANHRSALHDFFVPLAEPLSLSLCLLQQALTYRTPAVSVYDYELQVRYIRQPLMKSLLTGMLTPFPNVDDVELNAP</sequence>